<dbReference type="InterPro" id="IPR027486">
    <property type="entry name" value="Ribosomal_uS10_dom"/>
</dbReference>
<accession>A0A6F9DLC8</accession>
<evidence type="ECO:0000256" key="3">
    <source>
        <dbReference type="ARBA" id="ARBA00022980"/>
    </source>
</evidence>
<dbReference type="SUPFAM" id="SSF54999">
    <property type="entry name" value="Ribosomal protein S10"/>
    <property type="match status" value="1"/>
</dbReference>
<dbReference type="InterPro" id="IPR040055">
    <property type="entry name" value="Ribosomal_uS10m"/>
</dbReference>
<comment type="similarity">
    <text evidence="2">Belongs to the universal ribosomal protein uS10 family.</text>
</comment>
<name>A0A6F9DLC8_9ASCI</name>
<comment type="subcellular location">
    <subcellularLocation>
        <location evidence="1">Mitochondrion</location>
    </subcellularLocation>
</comment>
<feature type="domain" description="Small ribosomal subunit protein uS10" evidence="8">
    <location>
        <begin position="77"/>
        <end position="174"/>
    </location>
</feature>
<keyword evidence="3 9" id="KW-0689">Ribosomal protein</keyword>
<dbReference type="PANTHER" id="PTHR13334:SF4">
    <property type="entry name" value="SMALL RIBOSOMAL SUBUNIT PROTEIN US10M"/>
    <property type="match status" value="1"/>
</dbReference>
<evidence type="ECO:0000256" key="2">
    <source>
        <dbReference type="ARBA" id="ARBA00007102"/>
    </source>
</evidence>
<proteinExistence type="evidence at transcript level"/>
<evidence type="ECO:0000313" key="9">
    <source>
        <dbReference type="EMBL" id="CAB3263991.1"/>
    </source>
</evidence>
<dbReference type="SMART" id="SM01403">
    <property type="entry name" value="Ribosomal_S10"/>
    <property type="match status" value="1"/>
</dbReference>
<dbReference type="Pfam" id="PF00338">
    <property type="entry name" value="Ribosomal_S10"/>
    <property type="match status" value="1"/>
</dbReference>
<protein>
    <recommendedName>
        <fullName evidence="6">Small ribosomal subunit protein uS10m</fullName>
    </recommendedName>
    <alternativeName>
        <fullName evidence="7">28S ribosomal protein S10, mitochondrial</fullName>
    </alternativeName>
</protein>
<evidence type="ECO:0000256" key="6">
    <source>
        <dbReference type="ARBA" id="ARBA00035261"/>
    </source>
</evidence>
<evidence type="ECO:0000259" key="8">
    <source>
        <dbReference type="SMART" id="SM01403"/>
    </source>
</evidence>
<evidence type="ECO:0000256" key="7">
    <source>
        <dbReference type="ARBA" id="ARBA00035544"/>
    </source>
</evidence>
<evidence type="ECO:0000256" key="1">
    <source>
        <dbReference type="ARBA" id="ARBA00004173"/>
    </source>
</evidence>
<sequence>MNLNSLSRICRVVGKCRAITVIPVKPFSHTCMEKTLKQSEIVSSKKHFKDIIVLKSSLSSHDELIVDEKEKLYKAIDIFVKSHEEAVLDSYIQFCSSAAEQLDIPVHRVLTPKFIIDRMTLLKSKHIFKKHRVQYEIRTHKKVLQLKRLTGSTAQVYLEYIQRNLPAGVAMHVHKWELERIPAHIQAEIKSNISQLTDEDWERESNFLKKIETNQSQNASDYEEYETTGRFLIGTTS</sequence>
<reference evidence="9" key="1">
    <citation type="submission" date="2020-04" db="EMBL/GenBank/DDBJ databases">
        <authorList>
            <person name="Neveu A P."/>
        </authorList>
    </citation>
    <scope>NUCLEOTIDE SEQUENCE</scope>
    <source>
        <tissue evidence="9">Whole embryo</tissue>
    </source>
</reference>
<dbReference type="AlphaFoldDB" id="A0A6F9DLC8"/>
<dbReference type="PANTHER" id="PTHR13334">
    <property type="entry name" value="MITOCHONDRIAL 28S RIBOSOMAL PROTEIN S10"/>
    <property type="match status" value="1"/>
</dbReference>
<organism evidence="9">
    <name type="scientific">Phallusia mammillata</name>
    <dbReference type="NCBI Taxonomy" id="59560"/>
    <lineage>
        <taxon>Eukaryota</taxon>
        <taxon>Metazoa</taxon>
        <taxon>Chordata</taxon>
        <taxon>Tunicata</taxon>
        <taxon>Ascidiacea</taxon>
        <taxon>Phlebobranchia</taxon>
        <taxon>Ascidiidae</taxon>
        <taxon>Phallusia</taxon>
    </lineage>
</organism>
<gene>
    <name evidence="9" type="primary">Mrps10</name>
</gene>
<evidence type="ECO:0000256" key="4">
    <source>
        <dbReference type="ARBA" id="ARBA00023128"/>
    </source>
</evidence>
<dbReference type="EMBL" id="LR788129">
    <property type="protein sequence ID" value="CAB3263991.1"/>
    <property type="molecule type" value="mRNA"/>
</dbReference>
<keyword evidence="5" id="KW-0687">Ribonucleoprotein</keyword>
<dbReference type="InterPro" id="IPR036838">
    <property type="entry name" value="Ribosomal_uS10_dom_sf"/>
</dbReference>
<keyword evidence="4" id="KW-0496">Mitochondrion</keyword>
<dbReference type="GO" id="GO:0005763">
    <property type="term" value="C:mitochondrial small ribosomal subunit"/>
    <property type="evidence" value="ECO:0007669"/>
    <property type="project" value="InterPro"/>
</dbReference>
<evidence type="ECO:0000256" key="5">
    <source>
        <dbReference type="ARBA" id="ARBA00023274"/>
    </source>
</evidence>
<dbReference type="Gene3D" id="3.30.70.600">
    <property type="entry name" value="Ribosomal protein S10 domain"/>
    <property type="match status" value="1"/>
</dbReference>